<keyword evidence="2 6" id="KW-0049">Antioxidant</keyword>
<dbReference type="HAMAP" id="MF_01676">
    <property type="entry name" value="AhpD"/>
    <property type="match status" value="1"/>
</dbReference>
<reference evidence="9" key="1">
    <citation type="submission" date="2018-05" db="EMBL/GenBank/DDBJ databases">
        <title>Ignatzschineria dubaiensis sp. nov., isolated from necrotic foot tissues of dromedaries (Camelus dromedarius) and associated maggots in Dubai, United Arab Emirates.</title>
        <authorList>
            <person name="Tsang C.C."/>
            <person name="Tang J.Y.M."/>
            <person name="Fong J.Y.H."/>
            <person name="Kinne J."/>
            <person name="Lee H.H."/>
            <person name="Joseph M."/>
            <person name="Jose S."/>
            <person name="Schuster R.K."/>
            <person name="Tang Y."/>
            <person name="Sivakumar S."/>
            <person name="Chen J.H.K."/>
            <person name="Teng J.L.L."/>
            <person name="Lau S.K.P."/>
            <person name="Wernery U."/>
            <person name="Woo P.C.Y."/>
        </authorList>
    </citation>
    <scope>NUCLEOTIDE SEQUENCE [LARGE SCALE GENOMIC DNA]</scope>
    <source>
        <strain evidence="9">KCTC 22644</strain>
    </source>
</reference>
<dbReference type="GO" id="GO:0006979">
    <property type="term" value="P:response to oxidative stress"/>
    <property type="evidence" value="ECO:0007669"/>
    <property type="project" value="InterPro"/>
</dbReference>
<comment type="caution">
    <text evidence="8">The sequence shown here is derived from an EMBL/GenBank/DDBJ whole genome shotgun (WGS) entry which is preliminary data.</text>
</comment>
<dbReference type="AlphaFoldDB" id="A0A2U2AFN8"/>
<protein>
    <recommendedName>
        <fullName evidence="6">Alkyl hydroperoxide reductase AhpD</fullName>
        <ecNumber evidence="6">1.11.1.28</ecNumber>
    </recommendedName>
    <alternativeName>
        <fullName evidence="6">Alkylhydroperoxidase AhpD</fullName>
    </alternativeName>
</protein>
<keyword evidence="1 6" id="KW-0575">Peroxidase</keyword>
<dbReference type="InterPro" id="IPR004675">
    <property type="entry name" value="AhpD_core"/>
</dbReference>
<dbReference type="Proteomes" id="UP000245020">
    <property type="component" value="Unassembled WGS sequence"/>
</dbReference>
<dbReference type="GO" id="GO:0015036">
    <property type="term" value="F:disulfide oxidoreductase activity"/>
    <property type="evidence" value="ECO:0007669"/>
    <property type="project" value="TreeGrafter"/>
</dbReference>
<sequence>MAIDTIKDMLPAYAKDMRLNFSTVLTEAGAPGLTEKQIAAIAVSVALSTKCKVLVENIEQFAQDFLTEEEYQGAQIATSIMSMNNIYYRFTHLVSDSEYGKLPARLRMNQMANPGLDKATFELASIAVSAVNGCGMCLDSHEKNLRELGVSTQGIQSAIRIAAVLFSVSVSLSVE</sequence>
<gene>
    <name evidence="6" type="primary">ahpD</name>
    <name evidence="8" type="ORF">DC083_03190</name>
</gene>
<dbReference type="GO" id="GO:0051920">
    <property type="term" value="F:peroxiredoxin activity"/>
    <property type="evidence" value="ECO:0007669"/>
    <property type="project" value="InterPro"/>
</dbReference>
<evidence type="ECO:0000256" key="6">
    <source>
        <dbReference type="HAMAP-Rule" id="MF_01676"/>
    </source>
</evidence>
<evidence type="ECO:0000256" key="2">
    <source>
        <dbReference type="ARBA" id="ARBA00022862"/>
    </source>
</evidence>
<evidence type="ECO:0000313" key="9">
    <source>
        <dbReference type="Proteomes" id="UP000245020"/>
    </source>
</evidence>
<dbReference type="RefSeq" id="WP_109188828.1">
    <property type="nucleotide sequence ID" value="NZ_BMYA01000005.1"/>
</dbReference>
<evidence type="ECO:0000256" key="5">
    <source>
        <dbReference type="ARBA" id="ARBA00023284"/>
    </source>
</evidence>
<dbReference type="Gene3D" id="1.20.1290.10">
    <property type="entry name" value="AhpD-like"/>
    <property type="match status" value="1"/>
</dbReference>
<feature type="active site" description="Proton donor" evidence="6">
    <location>
        <position position="134"/>
    </location>
</feature>
<keyword evidence="4 6" id="KW-1015">Disulfide bond</keyword>
<dbReference type="PANTHER" id="PTHR33930">
    <property type="entry name" value="ALKYL HYDROPEROXIDE REDUCTASE AHPD"/>
    <property type="match status" value="1"/>
</dbReference>
<dbReference type="EC" id="1.11.1.28" evidence="6"/>
<feature type="domain" description="Carboxymuconolactone decarboxylase-like" evidence="7">
    <location>
        <begin position="98"/>
        <end position="165"/>
    </location>
</feature>
<dbReference type="NCBIfam" id="TIGR00778">
    <property type="entry name" value="ahpD_dom"/>
    <property type="match status" value="1"/>
</dbReference>
<dbReference type="GO" id="GO:0032843">
    <property type="term" value="F:hydroperoxide reductase activity"/>
    <property type="evidence" value="ECO:0007669"/>
    <property type="project" value="InterPro"/>
</dbReference>
<evidence type="ECO:0000256" key="4">
    <source>
        <dbReference type="ARBA" id="ARBA00023157"/>
    </source>
</evidence>
<comment type="catalytic activity">
    <reaction evidence="6">
        <text>N(6)-[(R)-dihydrolipoyl]-L-lysyl-[lipoyl-carrier protein] + a hydroperoxide = N(6)-[(R)-lipoyl]-L-lysyl-[lipoyl-carrier protein] + an alcohol + H2O</text>
        <dbReference type="Rhea" id="RHEA:62636"/>
        <dbReference type="Rhea" id="RHEA-COMP:10502"/>
        <dbReference type="Rhea" id="RHEA-COMP:16355"/>
        <dbReference type="ChEBI" id="CHEBI:15377"/>
        <dbReference type="ChEBI" id="CHEBI:30879"/>
        <dbReference type="ChEBI" id="CHEBI:35924"/>
        <dbReference type="ChEBI" id="CHEBI:83099"/>
        <dbReference type="ChEBI" id="CHEBI:83100"/>
        <dbReference type="EC" id="1.11.1.28"/>
    </reaction>
</comment>
<name>A0A2U2AFN8_9GAMM</name>
<keyword evidence="9" id="KW-1185">Reference proteome</keyword>
<dbReference type="PANTHER" id="PTHR33930:SF7">
    <property type="entry name" value="ALKYL HYDROPEROXIDE REDUCTASE AHPD"/>
    <property type="match status" value="1"/>
</dbReference>
<dbReference type="EMBL" id="QEWQ01000002">
    <property type="protein sequence ID" value="PWD81466.1"/>
    <property type="molecule type" value="Genomic_DNA"/>
</dbReference>
<dbReference type="InterPro" id="IPR004674">
    <property type="entry name" value="AhpD"/>
</dbReference>
<comment type="similarity">
    <text evidence="6">Belongs to the AhpD family.</text>
</comment>
<organism evidence="8 9">
    <name type="scientific">Ignatzschineria ureiclastica</name>
    <dbReference type="NCBI Taxonomy" id="472582"/>
    <lineage>
        <taxon>Bacteria</taxon>
        <taxon>Pseudomonadati</taxon>
        <taxon>Pseudomonadota</taxon>
        <taxon>Gammaproteobacteria</taxon>
        <taxon>Cardiobacteriales</taxon>
        <taxon>Ignatzschineriaceae</taxon>
        <taxon>Ignatzschineria</taxon>
    </lineage>
</organism>
<comment type="function">
    <text evidence="6">Antioxidant protein with alkyl hydroperoxidase activity. Required for the reduction of the AhpC active site cysteine residues and for the regeneration of the AhpC enzyme activity.</text>
</comment>
<dbReference type="Pfam" id="PF02627">
    <property type="entry name" value="CMD"/>
    <property type="match status" value="1"/>
</dbReference>
<dbReference type="InterPro" id="IPR029032">
    <property type="entry name" value="AhpD-like"/>
</dbReference>
<accession>A0A2U2AFN8</accession>
<feature type="disulfide bond" evidence="6">
    <location>
        <begin position="134"/>
        <end position="137"/>
    </location>
</feature>
<keyword evidence="3 6" id="KW-0560">Oxidoreductase</keyword>
<keyword evidence="5 6" id="KW-0676">Redox-active center</keyword>
<dbReference type="GO" id="GO:0045454">
    <property type="term" value="P:cell redox homeostasis"/>
    <property type="evidence" value="ECO:0007669"/>
    <property type="project" value="TreeGrafter"/>
</dbReference>
<feature type="active site" description="Cysteine sulfenic acid (-SOH) intermediate" evidence="6">
    <location>
        <position position="137"/>
    </location>
</feature>
<evidence type="ECO:0000256" key="3">
    <source>
        <dbReference type="ARBA" id="ARBA00023002"/>
    </source>
</evidence>
<dbReference type="InterPro" id="IPR003779">
    <property type="entry name" value="CMD-like"/>
</dbReference>
<feature type="disulfide bond" description="Interchain (with AhpC); in linked form" evidence="6">
    <location>
        <position position="137"/>
    </location>
</feature>
<dbReference type="OrthoDB" id="9801997at2"/>
<dbReference type="SUPFAM" id="SSF69118">
    <property type="entry name" value="AhpD-like"/>
    <property type="match status" value="1"/>
</dbReference>
<proteinExistence type="inferred from homology"/>
<evidence type="ECO:0000259" key="7">
    <source>
        <dbReference type="Pfam" id="PF02627"/>
    </source>
</evidence>
<evidence type="ECO:0000256" key="1">
    <source>
        <dbReference type="ARBA" id="ARBA00022559"/>
    </source>
</evidence>
<evidence type="ECO:0000313" key="8">
    <source>
        <dbReference type="EMBL" id="PWD81466.1"/>
    </source>
</evidence>